<evidence type="ECO:0000256" key="2">
    <source>
        <dbReference type="SAM" id="Phobius"/>
    </source>
</evidence>
<feature type="compositionally biased region" description="Basic and acidic residues" evidence="1">
    <location>
        <begin position="363"/>
        <end position="377"/>
    </location>
</feature>
<dbReference type="Proteomes" id="UP000310158">
    <property type="component" value="Unassembled WGS sequence"/>
</dbReference>
<keyword evidence="2" id="KW-0472">Membrane</keyword>
<dbReference type="OrthoDB" id="2448307at2759"/>
<gene>
    <name evidence="3" type="ORF">EW146_g7987</name>
</gene>
<protein>
    <recommendedName>
        <fullName evidence="5">TRP C-terminal domain-containing protein</fullName>
    </recommendedName>
</protein>
<feature type="transmembrane region" description="Helical" evidence="2">
    <location>
        <begin position="183"/>
        <end position="209"/>
    </location>
</feature>
<keyword evidence="2" id="KW-1133">Transmembrane helix</keyword>
<keyword evidence="4" id="KW-1185">Reference proteome</keyword>
<dbReference type="PANTHER" id="PTHR34391:SF1">
    <property type="entry name" value="UPF0658 GOLGI APPARATUS MEMBRANE PROTEIN C1952.10C-RELATED"/>
    <property type="match status" value="1"/>
</dbReference>
<feature type="transmembrane region" description="Helical" evidence="2">
    <location>
        <begin position="82"/>
        <end position="104"/>
    </location>
</feature>
<name>A0A4S4LHW4_9AGAM</name>
<evidence type="ECO:0008006" key="5">
    <source>
        <dbReference type="Google" id="ProtNLM"/>
    </source>
</evidence>
<feature type="transmembrane region" description="Helical" evidence="2">
    <location>
        <begin position="54"/>
        <end position="75"/>
    </location>
</feature>
<dbReference type="AlphaFoldDB" id="A0A4S4LHW4"/>
<feature type="transmembrane region" description="Helical" evidence="2">
    <location>
        <begin position="23"/>
        <end position="42"/>
    </location>
</feature>
<dbReference type="GO" id="GO:0005794">
    <property type="term" value="C:Golgi apparatus"/>
    <property type="evidence" value="ECO:0007669"/>
    <property type="project" value="TreeGrafter"/>
</dbReference>
<feature type="transmembrane region" description="Helical" evidence="2">
    <location>
        <begin position="246"/>
        <end position="263"/>
    </location>
</feature>
<feature type="transmembrane region" description="Helical" evidence="2">
    <location>
        <begin position="139"/>
        <end position="162"/>
    </location>
</feature>
<feature type="transmembrane region" description="Helical" evidence="2">
    <location>
        <begin position="283"/>
        <end position="303"/>
    </location>
</feature>
<dbReference type="InterPro" id="IPR040410">
    <property type="entry name" value="UPF0658_Golgi"/>
</dbReference>
<comment type="caution">
    <text evidence="3">The sequence shown here is derived from an EMBL/GenBank/DDBJ whole genome shotgun (WGS) entry which is preliminary data.</text>
</comment>
<feature type="region of interest" description="Disordered" evidence="1">
    <location>
        <begin position="356"/>
        <end position="377"/>
    </location>
</feature>
<feature type="transmembrane region" description="Helical" evidence="2">
    <location>
        <begin position="221"/>
        <end position="239"/>
    </location>
</feature>
<evidence type="ECO:0000313" key="4">
    <source>
        <dbReference type="Proteomes" id="UP000310158"/>
    </source>
</evidence>
<accession>A0A4S4LHW4</accession>
<dbReference type="EMBL" id="SGPL01000505">
    <property type="protein sequence ID" value="THH11582.1"/>
    <property type="molecule type" value="Genomic_DNA"/>
</dbReference>
<organism evidence="3 4">
    <name type="scientific">Bondarzewia mesenterica</name>
    <dbReference type="NCBI Taxonomy" id="1095465"/>
    <lineage>
        <taxon>Eukaryota</taxon>
        <taxon>Fungi</taxon>
        <taxon>Dikarya</taxon>
        <taxon>Basidiomycota</taxon>
        <taxon>Agaricomycotina</taxon>
        <taxon>Agaricomycetes</taxon>
        <taxon>Russulales</taxon>
        <taxon>Bondarzewiaceae</taxon>
        <taxon>Bondarzewia</taxon>
    </lineage>
</organism>
<evidence type="ECO:0000256" key="1">
    <source>
        <dbReference type="SAM" id="MobiDB-lite"/>
    </source>
</evidence>
<evidence type="ECO:0000313" key="3">
    <source>
        <dbReference type="EMBL" id="THH11582.1"/>
    </source>
</evidence>
<keyword evidence="2" id="KW-0812">Transmembrane</keyword>
<reference evidence="3 4" key="1">
    <citation type="submission" date="2019-02" db="EMBL/GenBank/DDBJ databases">
        <title>Genome sequencing of the rare red list fungi Bondarzewia mesenterica.</title>
        <authorList>
            <person name="Buettner E."/>
            <person name="Kellner H."/>
        </authorList>
    </citation>
    <scope>NUCLEOTIDE SEQUENCE [LARGE SCALE GENOMIC DNA]</scope>
    <source>
        <strain evidence="3 4">DSM 108281</strain>
    </source>
</reference>
<proteinExistence type="predicted"/>
<sequence>MAVDPFMGTRAQKAFIATMFDPAHVEAIVVLVMISITFRLVAEHVDFSSTSYYKTLPCYLALFLLAELFELVMAFDALRLRNVIQLVGILLFHLALIVFAALQVHETHTALVRLQDCNGSDDFVRCGGAHTLFRKVEPFLIVVPCIIAVAWVAIVWFARALYAEFGWAIFRVVGANPAMKTMYQFYQVMICLLKFDFFCFTGVTIQLLIVVLDTSSAEFGLTVAAIPIVLILLIGCGLAVQREIRWLMVSSLVLMLAAETYLYKLVRFFEPSSEAQYETTRATLTVFTIVAFLLLLTTFGVGLRCFNDFGKGLVTSKTYGQWYPLCLRRPSARPRRQLILPFPCNADAPLFKRNQNSYANPEQKGDGGELEPRLSIE</sequence>
<dbReference type="PANTHER" id="PTHR34391">
    <property type="entry name" value="UPF0658 GOLGI APPARATUS MEMBRANE PROTEIN C1952.10C-RELATED"/>
    <property type="match status" value="1"/>
</dbReference>